<dbReference type="SUPFAM" id="SSF46689">
    <property type="entry name" value="Homeodomain-like"/>
    <property type="match status" value="1"/>
</dbReference>
<gene>
    <name evidence="7" type="ORF">C24_LOCUS5731</name>
</gene>
<dbReference type="GO" id="GO:0000160">
    <property type="term" value="P:phosphorelay signal transduction system"/>
    <property type="evidence" value="ECO:0007669"/>
    <property type="project" value="InterPro"/>
</dbReference>
<evidence type="ECO:0000313" key="8">
    <source>
        <dbReference type="Proteomes" id="UP000434276"/>
    </source>
</evidence>
<dbReference type="GO" id="GO:0005634">
    <property type="term" value="C:nucleus"/>
    <property type="evidence" value="ECO:0007669"/>
    <property type="project" value="UniProtKB-SubCell"/>
</dbReference>
<dbReference type="ExpressionAtlas" id="A0A5S9WSX3">
    <property type="expression patterns" value="baseline and differential"/>
</dbReference>
<dbReference type="OrthoDB" id="1743485at2759"/>
<dbReference type="SMR" id="A0A5S9WSX3"/>
<dbReference type="InterPro" id="IPR009057">
    <property type="entry name" value="Homeodomain-like_sf"/>
</dbReference>
<dbReference type="PROSITE" id="PS50110">
    <property type="entry name" value="RESPONSE_REGULATORY"/>
    <property type="match status" value="1"/>
</dbReference>
<dbReference type="EMBL" id="CACSHJ010000087">
    <property type="protein sequence ID" value="CAA0323201.1"/>
    <property type="molecule type" value="Genomic_DNA"/>
</dbReference>
<dbReference type="AlphaFoldDB" id="A0A5S9WSX3"/>
<name>A0A5S9WSX3_ARATH</name>
<organism evidence="7 8">
    <name type="scientific">Arabidopsis thaliana</name>
    <name type="common">Mouse-ear cress</name>
    <dbReference type="NCBI Taxonomy" id="3702"/>
    <lineage>
        <taxon>Eukaryota</taxon>
        <taxon>Viridiplantae</taxon>
        <taxon>Streptophyta</taxon>
        <taxon>Embryophyta</taxon>
        <taxon>Tracheophyta</taxon>
        <taxon>Spermatophyta</taxon>
        <taxon>Magnoliopsida</taxon>
        <taxon>eudicotyledons</taxon>
        <taxon>Gunneridae</taxon>
        <taxon>Pentapetalae</taxon>
        <taxon>rosids</taxon>
        <taxon>malvids</taxon>
        <taxon>Brassicales</taxon>
        <taxon>Brassicaceae</taxon>
        <taxon>Camelineae</taxon>
        <taxon>Arabidopsis</taxon>
    </lineage>
</organism>
<dbReference type="SUPFAM" id="SSF52172">
    <property type="entry name" value="CheY-like"/>
    <property type="match status" value="1"/>
</dbReference>
<dbReference type="FunFam" id="1.10.10.60:FF:000007">
    <property type="entry name" value="Two-component response regulator"/>
    <property type="match status" value="1"/>
</dbReference>
<evidence type="ECO:0000256" key="3">
    <source>
        <dbReference type="ARBA" id="ARBA00023163"/>
    </source>
</evidence>
<evidence type="ECO:0000313" key="7">
    <source>
        <dbReference type="EMBL" id="CAA0323201.1"/>
    </source>
</evidence>
<dbReference type="OMA" id="WIDDIFT"/>
<sequence length="755" mass="86182">MAGCLVPECADDISILLIDHDTASIASLTSMLQQFSKRVMSVDVASKALSMIEKQKKEIGLIIANIEMPHIDSHSFLNALLLKDIPLILINPEIKTKEPSDLLTKRACFSLDKPISNDDIKNMWQHVFSKKSQELKKINITEDQENVMDKDTYQIEAFRANLKRQRISQASLLGRRPFIDTFSTYETFQKRKSIANVEWKTTPSYAIEIENKRKEWKKSVGRRKSLWNSERHMKFIAAISILGEEDFRPKSILEIMNDPNLTHRQVGSHLQKYKAQIDQISYTLPRNESRSIDKTFEYPSNYKYPFKISDLTNNLIVSNSLWNSLEKKNSASASITQFLFKKPIGEKEETMPKFHIGGKLDLSNHSVHGNVLNKLSMNVNFVPSTISNNPAYNILSIDSSSIDSSSYTGLVSTGLSSENSPILYGLPSNDGASNTCTSQMESERISIPQYDPNQCHPHRSILETDVNQIDLDFTSILDSFDPLVDECLMKENNRFLPNPTMNLLDTDIDKMDWVSFIENLSHHDINMNHMDWDPSTANYVLPETNMNINFPEKHTNEIGWVSSQVGYVPFENMIPSEVDINHMGMGYSGGSIPPQEETNTNNVGFVSCEIHSEIPPKTNMAILETNYSNPLDWVFPEDITSLETNTIQKSLVSCETSYDALDNMVPLETNMEEMNDALYDISIEDLISFDIDANEKDIFSWLEDNGFSEENNMMESCEYHNIESVNQSDDMKIDDNFDDYRECMDWINEEMNKDV</sequence>
<protein>
    <recommendedName>
        <fullName evidence="6">Response regulatory domain-containing protein</fullName>
    </recommendedName>
</protein>
<evidence type="ECO:0000259" key="6">
    <source>
        <dbReference type="PROSITE" id="PS50110"/>
    </source>
</evidence>
<dbReference type="Proteomes" id="UP000434276">
    <property type="component" value="Unassembled WGS sequence"/>
</dbReference>
<reference evidence="7 8" key="1">
    <citation type="submission" date="2019-12" db="EMBL/GenBank/DDBJ databases">
        <authorList>
            <person name="Jiao W.-B."/>
            <person name="Schneeberger K."/>
        </authorList>
    </citation>
    <scope>NUCLEOTIDE SEQUENCE [LARGE SCALE GENOMIC DNA]</scope>
    <source>
        <strain evidence="8">cv. C24</strain>
    </source>
</reference>
<dbReference type="CDD" id="cd17584">
    <property type="entry name" value="REC_typeB_ARR-like"/>
    <property type="match status" value="1"/>
</dbReference>
<keyword evidence="4" id="KW-0539">Nucleus</keyword>
<dbReference type="InterPro" id="IPR001789">
    <property type="entry name" value="Sig_transdc_resp-reg_receiver"/>
</dbReference>
<dbReference type="Gene3D" id="3.40.50.2300">
    <property type="match status" value="1"/>
</dbReference>
<evidence type="ECO:0000256" key="5">
    <source>
        <dbReference type="PROSITE-ProRule" id="PRU00169"/>
    </source>
</evidence>
<keyword evidence="3" id="KW-0804">Transcription</keyword>
<evidence type="ECO:0000256" key="2">
    <source>
        <dbReference type="ARBA" id="ARBA00023015"/>
    </source>
</evidence>
<feature type="domain" description="Response regulatory" evidence="6">
    <location>
        <begin position="14"/>
        <end position="128"/>
    </location>
</feature>
<comment type="caution">
    <text evidence="5">Lacks conserved residue(s) required for the propagation of feature annotation.</text>
</comment>
<dbReference type="InterPro" id="IPR006447">
    <property type="entry name" value="Myb_dom_plants"/>
</dbReference>
<keyword evidence="2" id="KW-0805">Transcription regulation</keyword>
<evidence type="ECO:0000256" key="1">
    <source>
        <dbReference type="ARBA" id="ARBA00004123"/>
    </source>
</evidence>
<dbReference type="NCBIfam" id="TIGR01557">
    <property type="entry name" value="myb_SHAQKYF"/>
    <property type="match status" value="1"/>
</dbReference>
<dbReference type="Gene3D" id="1.10.10.60">
    <property type="entry name" value="Homeodomain-like"/>
    <property type="match status" value="1"/>
</dbReference>
<dbReference type="PANTHER" id="PTHR43367:SF1">
    <property type="entry name" value="TWO-COMPONENT RESPONSE REGULATOR-LIKE APRR6-RELATED"/>
    <property type="match status" value="1"/>
</dbReference>
<evidence type="ECO:0000256" key="4">
    <source>
        <dbReference type="ARBA" id="ARBA00023242"/>
    </source>
</evidence>
<accession>A0A5S9WSX3</accession>
<proteinExistence type="predicted"/>
<dbReference type="PANTHER" id="PTHR43367">
    <property type="match status" value="1"/>
</dbReference>
<dbReference type="InterPro" id="IPR011006">
    <property type="entry name" value="CheY-like_superfamily"/>
</dbReference>
<dbReference type="GO" id="GO:0003677">
    <property type="term" value="F:DNA binding"/>
    <property type="evidence" value="ECO:0007669"/>
    <property type="project" value="InterPro"/>
</dbReference>
<comment type="subcellular location">
    <subcellularLocation>
        <location evidence="1">Nucleus</location>
    </subcellularLocation>
</comment>
<dbReference type="KEGG" id="ath:AT1G68210"/>